<feature type="domain" description="Gfo/Idh/MocA-like oxidoreductase N-terminal" evidence="3">
    <location>
        <begin position="5"/>
        <end position="109"/>
    </location>
</feature>
<dbReference type="FunCoup" id="A0A1W4XGH3">
    <property type="interactions" value="643"/>
</dbReference>
<comment type="similarity">
    <text evidence="1">Belongs to the Gfo/Idh/MocA family.</text>
</comment>
<dbReference type="Pfam" id="PF01408">
    <property type="entry name" value="GFO_IDH_MocA"/>
    <property type="match status" value="1"/>
</dbReference>
<dbReference type="AlphaFoldDB" id="A0A1W4XGH3"/>
<dbReference type="Gene3D" id="3.40.50.720">
    <property type="entry name" value="NAD(P)-binding Rossmann-like Domain"/>
    <property type="match status" value="1"/>
</dbReference>
<dbReference type="STRING" id="224129.A0A1W4XGH3"/>
<dbReference type="InterPro" id="IPR055170">
    <property type="entry name" value="GFO_IDH_MocA-like_dom"/>
</dbReference>
<dbReference type="InterPro" id="IPR050463">
    <property type="entry name" value="Gfo/Idh/MocA_oxidrdct_glycsds"/>
</dbReference>
<organism evidence="5 6">
    <name type="scientific">Agrilus planipennis</name>
    <name type="common">Emerald ash borer</name>
    <name type="synonym">Agrilus marcopoli</name>
    <dbReference type="NCBI Taxonomy" id="224129"/>
    <lineage>
        <taxon>Eukaryota</taxon>
        <taxon>Metazoa</taxon>
        <taxon>Ecdysozoa</taxon>
        <taxon>Arthropoda</taxon>
        <taxon>Hexapoda</taxon>
        <taxon>Insecta</taxon>
        <taxon>Pterygota</taxon>
        <taxon>Neoptera</taxon>
        <taxon>Endopterygota</taxon>
        <taxon>Coleoptera</taxon>
        <taxon>Polyphaga</taxon>
        <taxon>Elateriformia</taxon>
        <taxon>Buprestoidea</taxon>
        <taxon>Buprestidae</taxon>
        <taxon>Agrilinae</taxon>
        <taxon>Agrilus</taxon>
    </lineage>
</organism>
<dbReference type="InterPro" id="IPR036291">
    <property type="entry name" value="NAD(P)-bd_dom_sf"/>
</dbReference>
<dbReference type="GO" id="GO:0016491">
    <property type="term" value="F:oxidoreductase activity"/>
    <property type="evidence" value="ECO:0007669"/>
    <property type="project" value="UniProtKB-KW"/>
</dbReference>
<dbReference type="OrthoDB" id="446809at2759"/>
<accession>A0A1W4XGH3</accession>
<reference evidence="6" key="1">
    <citation type="submission" date="2025-08" db="UniProtKB">
        <authorList>
            <consortium name="RefSeq"/>
        </authorList>
    </citation>
    <scope>IDENTIFICATION</scope>
    <source>
        <tissue evidence="6">Entire body</tissue>
    </source>
</reference>
<dbReference type="Gene3D" id="3.30.360.10">
    <property type="entry name" value="Dihydrodipicolinate Reductase, domain 2"/>
    <property type="match status" value="1"/>
</dbReference>
<evidence type="ECO:0000259" key="4">
    <source>
        <dbReference type="Pfam" id="PF22725"/>
    </source>
</evidence>
<dbReference type="PANTHER" id="PTHR43818:SF11">
    <property type="entry name" value="BCDNA.GH03377"/>
    <property type="match status" value="1"/>
</dbReference>
<sequence length="381" mass="42201">MLPGIGVFGTGPLVKILVPILNENGFKVEAIWSKTMQDAKDAAKELNVSFFTNQIDDVLLLKEVDLIFVLCAPFLHAQISVKALGIGKHVVCDRPAGLSQSDALRMVKAGQYYPSLISLINYSFRFLPAFMHMQKAINEGYLISNVTLIEINVQCSYLYGTNEMYNWQCDDLMGGGILNLVGSHVIDLVSFLTNKRALRVNAVMRTFTHSSENINGIRYISAPDFCTFQMDLEDSVLVCVTLKSHQICNSYQQEVMVSSNSGYLVVRGEDLFGCQKSGREEVLYCVIPNTSLSKPFTKGLFKMVAALKEAFLPVKERAGWIKEPVNLAANFEDGLYVQAVLSALKESSRTLQWIRVKIMAEQPDTDALLSAAVRKTAIAAS</sequence>
<dbReference type="GeneID" id="108741545"/>
<evidence type="ECO:0000256" key="2">
    <source>
        <dbReference type="ARBA" id="ARBA00023002"/>
    </source>
</evidence>
<dbReference type="SUPFAM" id="SSF55347">
    <property type="entry name" value="Glyceraldehyde-3-phosphate dehydrogenase-like, C-terminal domain"/>
    <property type="match status" value="1"/>
</dbReference>
<keyword evidence="5" id="KW-1185">Reference proteome</keyword>
<dbReference type="GO" id="GO:0000166">
    <property type="term" value="F:nucleotide binding"/>
    <property type="evidence" value="ECO:0007669"/>
    <property type="project" value="InterPro"/>
</dbReference>
<keyword evidence="2" id="KW-0560">Oxidoreductase</keyword>
<dbReference type="RefSeq" id="XP_018331882.1">
    <property type="nucleotide sequence ID" value="XM_018476380.2"/>
</dbReference>
<gene>
    <name evidence="6" type="primary">LOC108741545</name>
</gene>
<evidence type="ECO:0000313" key="5">
    <source>
        <dbReference type="Proteomes" id="UP000192223"/>
    </source>
</evidence>
<feature type="domain" description="GFO/IDH/MocA-like oxidoreductase" evidence="4">
    <location>
        <begin position="133"/>
        <end position="244"/>
    </location>
</feature>
<dbReference type="InParanoid" id="A0A1W4XGH3"/>
<dbReference type="Pfam" id="PF22725">
    <property type="entry name" value="GFO_IDH_MocA_C3"/>
    <property type="match status" value="1"/>
</dbReference>
<name>A0A1W4XGH3_AGRPL</name>
<dbReference type="PANTHER" id="PTHR43818">
    <property type="entry name" value="BCDNA.GH03377"/>
    <property type="match status" value="1"/>
</dbReference>
<evidence type="ECO:0000259" key="3">
    <source>
        <dbReference type="Pfam" id="PF01408"/>
    </source>
</evidence>
<dbReference type="SUPFAM" id="SSF51735">
    <property type="entry name" value="NAD(P)-binding Rossmann-fold domains"/>
    <property type="match status" value="1"/>
</dbReference>
<proteinExistence type="inferred from homology"/>
<evidence type="ECO:0000256" key="1">
    <source>
        <dbReference type="ARBA" id="ARBA00010928"/>
    </source>
</evidence>
<dbReference type="InterPro" id="IPR000683">
    <property type="entry name" value="Gfo/Idh/MocA-like_OxRdtase_N"/>
</dbReference>
<evidence type="ECO:0000313" key="6">
    <source>
        <dbReference type="RefSeq" id="XP_018331882.1"/>
    </source>
</evidence>
<protein>
    <submittedName>
        <fullName evidence="6">Glucose-fructose oxidoreductase domain-containing protein 1</fullName>
    </submittedName>
</protein>
<dbReference type="Proteomes" id="UP000192223">
    <property type="component" value="Unplaced"/>
</dbReference>
<dbReference type="KEGG" id="apln:108741545"/>